<gene>
    <name evidence="4" type="ORF">DIZ78_07405</name>
</gene>
<sequence length="1293" mass="141978">MWHLTKSLAARLHRLTNRAIIIIAVLITAVRLLLPMMDLDEYRETIARLVSETAGMPIHIGHLNADLHGAHLALVLHDVTLKDPETGGIKLHLRKAHVDIEIFHSLWDGSLRLGAGELHGTQLLLLHRQDGSVSLEGFETQNQEGGSSIASLFLRRSRLRLVDSEIYWRDEGDKGPPLRLLNVDVTLQNDGNHHQITANASVDGADSGRFRLQADLQERAGDKPDWFGQIYLKAEGLALQNLLSSRLPSPSKLDSGALDLELWVDLGKGRLARLQGGLSLQNLQLRDEETARELSIENLSTRFDWSWREGGGRLDLHQLVLLDKNQLWPPGRVSVEWISVADGLTQLGIGADYLSLQRLVQLFALTPFAESDEGKAILTLAPKGHLTNFRLALELPPEAEPRWQVSGRLTRFENRPWQAIPGLEGLRIDFNGDQDGGSLLLDSDAFTAEFPVLFRDPLSADHLQGYFDWRWTPGQEVRLSTQDLYVSNSHVSTLSRLDLRVPVDGSTPVTDIQTDFWEGDGAHKSRYLPVGVMPAPLVDWLDRSLVSGHVTAGSFLLYGPLEQFPFEQQDGRFEVVFGVEDMVLDYMPDWPRIEEGVAEVHFINNSLDITVFDGLLLESRVKRAQAKIRNLSGASPVEIKGEMRGDFSDALRILGETPLRAQFGRFVSLMEGQGESDVVIDFNVPLLDKDPFRLDGHVVWQDARLQIPSWDVTLEGLQGQLNFDHRSIRAKALTATLLGEPVKIALATRGQGGAMETSITVAGAASVEDLDRRYPGLGLGMFDGVLKGTMQLDVAHDADAEAPLRLRVTSDLQGVSIPLPSPLGKTADGARDFELKIDFLQNDRQELYLAYAGLFSALLQQSSRGFERGDLLLGGGALALPGYEGFRLRGALDALDADAWLRWAESLGPEGVGEDPQLKSLDLTVEQMQLAGNVCPNARIKATPLFGGWRLTIDSDTVKGALLIPQAGKNLPVRGEFDRVVLEMEATHSAATASAKGLDLDPRNLPPLELSIESLEVNGQPLGTALLHWDHVPRGVRISQLSLNGDALSLEGSGYWYRIGSEDSTALELRGHLKSLGEVLRDLGFKTAVQKAAVDAEIDLNWPESPMNFSLDRLNGYLSLQIGEGAVPDVGLGVGKVISLFSLNTLSKRLSSDFSGVFSKGLYFDSITGTFTLRDGNAYTDNFMLKGPEATIEMHGRTGLRAQDYEQTVKVIPRLSASLPLVGALAINPTVGVALVFAQQLFGSEMDRIAQVEYKVSGGWDNPTMQRIPRKLAADGSEEEGAAPKEGLELFEQ</sequence>
<feature type="transmembrane region" description="Helical" evidence="2">
    <location>
        <begin position="20"/>
        <end position="37"/>
    </location>
</feature>
<keyword evidence="2" id="KW-1133">Transmembrane helix</keyword>
<proteinExistence type="predicted"/>
<organism evidence="4 5">
    <name type="scientific">endosymbiont of Escarpia spicata</name>
    <dbReference type="NCBI Taxonomy" id="2200908"/>
    <lineage>
        <taxon>Bacteria</taxon>
        <taxon>Pseudomonadati</taxon>
        <taxon>Pseudomonadota</taxon>
        <taxon>Gammaproteobacteria</taxon>
        <taxon>sulfur-oxidizing symbionts</taxon>
    </lineage>
</organism>
<dbReference type="InterPro" id="IPR011836">
    <property type="entry name" value="YhdP"/>
</dbReference>
<reference evidence="4 5" key="1">
    <citation type="journal article" date="2018" name="ISME J.">
        <title>Endosymbiont genomes yield clues of tubeworm success.</title>
        <authorList>
            <person name="Li Y."/>
            <person name="Liles M.R."/>
            <person name="Halanych K.M."/>
        </authorList>
    </citation>
    <scope>NUCLEOTIDE SEQUENCE [LARGE SCALE GENOMIC DNA]</scope>
    <source>
        <strain evidence="4">A1462</strain>
    </source>
</reference>
<dbReference type="PANTHER" id="PTHR38690:SF1">
    <property type="entry name" value="PROTEASE"/>
    <property type="match status" value="1"/>
</dbReference>
<dbReference type="EMBL" id="QFXE01000008">
    <property type="protein sequence ID" value="RDH86717.1"/>
    <property type="molecule type" value="Genomic_DNA"/>
</dbReference>
<dbReference type="Pfam" id="PF13116">
    <property type="entry name" value="YhdP"/>
    <property type="match status" value="1"/>
</dbReference>
<evidence type="ECO:0000259" key="3">
    <source>
        <dbReference type="Pfam" id="PF13116"/>
    </source>
</evidence>
<feature type="region of interest" description="Disordered" evidence="1">
    <location>
        <begin position="1271"/>
        <end position="1293"/>
    </location>
</feature>
<accession>A0A370DP73</accession>
<feature type="compositionally biased region" description="Basic and acidic residues" evidence="1">
    <location>
        <begin position="1282"/>
        <end position="1293"/>
    </location>
</feature>
<keyword evidence="2" id="KW-0812">Transmembrane</keyword>
<evidence type="ECO:0000313" key="4">
    <source>
        <dbReference type="EMBL" id="RDH86717.1"/>
    </source>
</evidence>
<keyword evidence="2" id="KW-0472">Membrane</keyword>
<name>A0A370DP73_9GAMM</name>
<evidence type="ECO:0000256" key="2">
    <source>
        <dbReference type="SAM" id="Phobius"/>
    </source>
</evidence>
<dbReference type="Proteomes" id="UP000254771">
    <property type="component" value="Unassembled WGS sequence"/>
</dbReference>
<dbReference type="InterPro" id="IPR025263">
    <property type="entry name" value="YhdP_central"/>
</dbReference>
<comment type="caution">
    <text evidence="4">The sequence shown here is derived from an EMBL/GenBank/DDBJ whole genome shotgun (WGS) entry which is preliminary data.</text>
</comment>
<protein>
    <submittedName>
        <fullName evidence="4">TIGR02099 family protein</fullName>
    </submittedName>
</protein>
<evidence type="ECO:0000313" key="5">
    <source>
        <dbReference type="Proteomes" id="UP000254771"/>
    </source>
</evidence>
<dbReference type="PANTHER" id="PTHR38690">
    <property type="entry name" value="PROTEASE-RELATED"/>
    <property type="match status" value="1"/>
</dbReference>
<dbReference type="NCBIfam" id="TIGR02099">
    <property type="entry name" value="YhdP family protein"/>
    <property type="match status" value="1"/>
</dbReference>
<keyword evidence="5" id="KW-1185">Reference proteome</keyword>
<feature type="domain" description="YhdP central" evidence="3">
    <location>
        <begin position="18"/>
        <end position="1264"/>
    </location>
</feature>
<evidence type="ECO:0000256" key="1">
    <source>
        <dbReference type="SAM" id="MobiDB-lite"/>
    </source>
</evidence>